<dbReference type="PaxDb" id="160488-PP_3609"/>
<keyword evidence="1" id="KW-0812">Transmembrane</keyword>
<feature type="transmembrane region" description="Helical" evidence="1">
    <location>
        <begin position="44"/>
        <end position="69"/>
    </location>
</feature>
<dbReference type="eggNOG" id="COG3238">
    <property type="taxonomic scope" value="Bacteria"/>
</dbReference>
<keyword evidence="3" id="KW-1185">Reference proteome</keyword>
<feature type="transmembrane region" description="Helical" evidence="1">
    <location>
        <begin position="81"/>
        <end position="100"/>
    </location>
</feature>
<dbReference type="Pfam" id="PF04657">
    <property type="entry name" value="DMT_YdcZ"/>
    <property type="match status" value="1"/>
</dbReference>
<evidence type="ECO:0000313" key="2">
    <source>
        <dbReference type="EMBL" id="AAN69209.1"/>
    </source>
</evidence>
<feature type="transmembrane region" description="Helical" evidence="1">
    <location>
        <begin position="106"/>
        <end position="127"/>
    </location>
</feature>
<reference evidence="2 3" key="1">
    <citation type="journal article" date="2002" name="Environ. Microbiol.">
        <title>Complete genome sequence and comparative analysis of the metabolically versatile Pseudomonas putida KT2440.</title>
        <authorList>
            <person name="Nelson K.E."/>
            <person name="Weinel C."/>
            <person name="Paulsen I.T."/>
            <person name="Dodson R.J."/>
            <person name="Hilbert H."/>
            <person name="Martins dos Santos V.A."/>
            <person name="Fouts D.E."/>
            <person name="Gill S.R."/>
            <person name="Pop M."/>
            <person name="Holmes M."/>
            <person name="Brinkac L."/>
            <person name="Beanan M."/>
            <person name="DeBoy R.T."/>
            <person name="Daugherty S."/>
            <person name="Kolonay J."/>
            <person name="Madupu R."/>
            <person name="Nelson W."/>
            <person name="White O."/>
            <person name="Peterson J."/>
            <person name="Khouri H."/>
            <person name="Hance I."/>
            <person name="Chris Lee P."/>
            <person name="Holtzapple E."/>
            <person name="Scanlan D."/>
            <person name="Tran K."/>
            <person name="Moazzez A."/>
            <person name="Utterback T."/>
            <person name="Rizzo M."/>
            <person name="Lee K."/>
            <person name="Kosack D."/>
            <person name="Moestl D."/>
            <person name="Wedler H."/>
            <person name="Lauber J."/>
            <person name="Stjepandic D."/>
            <person name="Hoheisel J."/>
            <person name="Straetz M."/>
            <person name="Heim S."/>
            <person name="Kiewitz C."/>
            <person name="Eisen J.A."/>
            <person name="Timmis K.N."/>
            <person name="Dusterhoft A."/>
            <person name="Tummler B."/>
            <person name="Fraser C.M."/>
        </authorList>
    </citation>
    <scope>NUCLEOTIDE SEQUENCE [LARGE SCALE GENOMIC DNA]</scope>
    <source>
        <strain evidence="3">ATCC 47054 / DSM 6125 / CFBP 8728 / NCIMB 11950 / KT2440</strain>
    </source>
</reference>
<dbReference type="EMBL" id="AE015451">
    <property type="protein sequence ID" value="AAN69209.1"/>
    <property type="molecule type" value="Genomic_DNA"/>
</dbReference>
<feature type="transmembrane region" description="Helical" evidence="1">
    <location>
        <begin position="139"/>
        <end position="159"/>
    </location>
</feature>
<dbReference type="KEGG" id="ppu:PP_3609"/>
<name>Q88GV8_PSEPK</name>
<dbReference type="AlphaFoldDB" id="Q88GV8"/>
<protein>
    <recommendedName>
        <fullName evidence="4">DMT family transporter</fullName>
    </recommendedName>
</protein>
<dbReference type="PANTHER" id="PTHR34821">
    <property type="entry name" value="INNER MEMBRANE PROTEIN YDCZ"/>
    <property type="match status" value="1"/>
</dbReference>
<dbReference type="HOGENOM" id="CLU_068878_1_1_6"/>
<dbReference type="PATRIC" id="fig|160488.4.peg.3839"/>
<dbReference type="GO" id="GO:0005886">
    <property type="term" value="C:plasma membrane"/>
    <property type="evidence" value="ECO:0007669"/>
    <property type="project" value="TreeGrafter"/>
</dbReference>
<reference evidence="2 3" key="2">
    <citation type="journal article" date="2016" name="Environ. Microbiol.">
        <title>The revisited genome of Pseudomonas putida KT2440 enlightens its value as a robust metabolic chassis.</title>
        <authorList>
            <person name="Belda E."/>
            <person name="van Heck R.G."/>
            <person name="Lopez-Sanchez M.J."/>
            <person name="Cruveiller S."/>
            <person name="Barbe V."/>
            <person name="Fraser C."/>
            <person name="Klenk H.P."/>
            <person name="Petersen J."/>
            <person name="Morgat A."/>
            <person name="Nikel P.I."/>
            <person name="Vallenet D."/>
            <person name="Rouy Z."/>
            <person name="Sekowska A."/>
            <person name="Martins Dos Santos V.A."/>
            <person name="de Lorenzo V."/>
            <person name="Danchin A."/>
            <person name="Medigue C."/>
        </authorList>
    </citation>
    <scope>NUCLEOTIDE SEQUENCE [LARGE SCALE GENOMIC DNA]</scope>
    <source>
        <strain evidence="3">ATCC 47054 / DSM 6125 / CFBP 8728 / NCIMB 11950 / KT2440</strain>
    </source>
</reference>
<evidence type="ECO:0008006" key="4">
    <source>
        <dbReference type="Google" id="ProtNLM"/>
    </source>
</evidence>
<accession>Q88GV8</accession>
<dbReference type="Proteomes" id="UP000000556">
    <property type="component" value="Chromosome"/>
</dbReference>
<evidence type="ECO:0000256" key="1">
    <source>
        <dbReference type="SAM" id="Phobius"/>
    </source>
</evidence>
<dbReference type="STRING" id="160488.PP_3609"/>
<dbReference type="BioCyc" id="PPUT160488:G1G01-3847-MONOMER"/>
<gene>
    <name evidence="2" type="ordered locus">PP_3609</name>
</gene>
<keyword evidence="1" id="KW-0472">Membrane</keyword>
<organism evidence="2 3">
    <name type="scientific">Pseudomonas putida (strain ATCC 47054 / DSM 6125 / CFBP 8728 / NCIMB 11950 / KT2440)</name>
    <dbReference type="NCBI Taxonomy" id="160488"/>
    <lineage>
        <taxon>Bacteria</taxon>
        <taxon>Pseudomonadati</taxon>
        <taxon>Pseudomonadota</taxon>
        <taxon>Gammaproteobacteria</taxon>
        <taxon>Pseudomonadales</taxon>
        <taxon>Pseudomonadaceae</taxon>
        <taxon>Pseudomonas</taxon>
    </lineage>
</organism>
<dbReference type="InterPro" id="IPR006750">
    <property type="entry name" value="YdcZ"/>
</dbReference>
<evidence type="ECO:0000313" key="3">
    <source>
        <dbReference type="Proteomes" id="UP000000556"/>
    </source>
</evidence>
<dbReference type="PhylomeDB" id="Q88GV8"/>
<sequence length="176" mass="17844">MRTAMFSKSMLLLALPVAMALLAGAVLPFQAAGNAAAGRALGHWLWGAFTSLTVSMLVVIAALLIIRVPAPDMGKALQGPWWLWIGGVLGAMYVAGAAALTPKLGAAGFLVLVVAGQIITAVLADHYGVMGLGGKPLSLARVAGVVLILCGVLLVQGTWATASPAHPTAAVKAQEN</sequence>
<proteinExistence type="predicted"/>
<dbReference type="OrthoDB" id="7864805at2"/>
<dbReference type="PANTHER" id="PTHR34821:SF2">
    <property type="entry name" value="INNER MEMBRANE PROTEIN YDCZ"/>
    <property type="match status" value="1"/>
</dbReference>
<keyword evidence="1" id="KW-1133">Transmembrane helix</keyword>